<dbReference type="InterPro" id="IPR001173">
    <property type="entry name" value="Glyco_trans_2-like"/>
</dbReference>
<evidence type="ECO:0000313" key="7">
    <source>
        <dbReference type="Proteomes" id="UP000619238"/>
    </source>
</evidence>
<evidence type="ECO:0000256" key="3">
    <source>
        <dbReference type="ARBA" id="ARBA00022679"/>
    </source>
</evidence>
<gene>
    <name evidence="6" type="ORF">H2O64_00775</name>
</gene>
<dbReference type="EMBL" id="JACGWS010000001">
    <property type="protein sequence ID" value="MBC8753182.1"/>
    <property type="molecule type" value="Genomic_DNA"/>
</dbReference>
<proteinExistence type="inferred from homology"/>
<keyword evidence="7" id="KW-1185">Reference proteome</keyword>
<dbReference type="Gene3D" id="3.90.550.10">
    <property type="entry name" value="Spore Coat Polysaccharide Biosynthesis Protein SpsA, Chain A"/>
    <property type="match status" value="1"/>
</dbReference>
<evidence type="ECO:0000256" key="1">
    <source>
        <dbReference type="ARBA" id="ARBA00006739"/>
    </source>
</evidence>
<dbReference type="PANTHER" id="PTHR43630">
    <property type="entry name" value="POLY-BETA-1,6-N-ACETYL-D-GLUCOSAMINE SYNTHASE"/>
    <property type="match status" value="1"/>
</dbReference>
<accession>A0ABR7Q3R3</accession>
<keyword evidence="4" id="KW-0812">Transmembrane</keyword>
<keyword evidence="4" id="KW-0472">Membrane</keyword>
<protein>
    <submittedName>
        <fullName evidence="6">Glycosyltransferase</fullName>
    </submittedName>
</protein>
<dbReference type="Proteomes" id="UP000619238">
    <property type="component" value="Unassembled WGS sequence"/>
</dbReference>
<dbReference type="InterPro" id="IPR029044">
    <property type="entry name" value="Nucleotide-diphossugar_trans"/>
</dbReference>
<keyword evidence="3" id="KW-0808">Transferase</keyword>
<feature type="transmembrane region" description="Helical" evidence="4">
    <location>
        <begin position="277"/>
        <end position="302"/>
    </location>
</feature>
<keyword evidence="4" id="KW-1133">Transmembrane helix</keyword>
<evidence type="ECO:0000313" key="6">
    <source>
        <dbReference type="EMBL" id="MBC8753182.1"/>
    </source>
</evidence>
<dbReference type="RefSeq" id="WP_187560227.1">
    <property type="nucleotide sequence ID" value="NZ_JACGWS010000001.1"/>
</dbReference>
<evidence type="ECO:0000256" key="2">
    <source>
        <dbReference type="ARBA" id="ARBA00022676"/>
    </source>
</evidence>
<organism evidence="6 7">
    <name type="scientific">Kordia aestuariivivens</name>
    <dbReference type="NCBI Taxonomy" id="2759037"/>
    <lineage>
        <taxon>Bacteria</taxon>
        <taxon>Pseudomonadati</taxon>
        <taxon>Bacteroidota</taxon>
        <taxon>Flavobacteriia</taxon>
        <taxon>Flavobacteriales</taxon>
        <taxon>Flavobacteriaceae</taxon>
        <taxon>Kordia</taxon>
    </lineage>
</organism>
<feature type="domain" description="Glycosyltransferase 2-like" evidence="5">
    <location>
        <begin position="42"/>
        <end position="207"/>
    </location>
</feature>
<feature type="transmembrane region" description="Helical" evidence="4">
    <location>
        <begin position="6"/>
        <end position="24"/>
    </location>
</feature>
<dbReference type="Pfam" id="PF00535">
    <property type="entry name" value="Glycos_transf_2"/>
    <property type="match status" value="1"/>
</dbReference>
<sequence>MISAILYSIIVVYSALILSLVYGFRKVSTVKLQSSKPVTNFSVIIPFRDETQHLPTLLASIKRLHYPTSAVSFWFVDDASEDDSYQIIENFSKENPTITITILKNKRVSNSPKKDAIRTAIKQLQNDWIVTTDADCILPPNWLHLFNQEIVLKQPKMIAAPVTYKEEKSFFSYFQLLDFLSLQGTTIGSFGLQIPFMCNGANLAYQKKAFLAVQGFAGNDTIASGDDVFLLEKFVQKWPKKVLYLKSREALVQTFSVPRFQDLISQRIRWASKSANYSLLSGKLIGVMVILMNLICCLSPFLLLFTSISWQVMLLLWCSKLIIDGLLLFQTLQFTQQKFRFIYVFLSSILYPFFTVFVFLKSFFTSYTWKQREFKK</sequence>
<evidence type="ECO:0000259" key="5">
    <source>
        <dbReference type="Pfam" id="PF00535"/>
    </source>
</evidence>
<dbReference type="SUPFAM" id="SSF53448">
    <property type="entry name" value="Nucleotide-diphospho-sugar transferases"/>
    <property type="match status" value="1"/>
</dbReference>
<reference evidence="6 7" key="1">
    <citation type="submission" date="2020-07" db="EMBL/GenBank/DDBJ databases">
        <title>Description of Kordia aestuariivivens sp. nov., isolated from a tidal flat.</title>
        <authorList>
            <person name="Park S."/>
            <person name="Yoon J.-H."/>
        </authorList>
    </citation>
    <scope>NUCLEOTIDE SEQUENCE [LARGE SCALE GENOMIC DNA]</scope>
    <source>
        <strain evidence="6 7">YSTF-M3</strain>
    </source>
</reference>
<evidence type="ECO:0000256" key="4">
    <source>
        <dbReference type="SAM" id="Phobius"/>
    </source>
</evidence>
<comment type="caution">
    <text evidence="6">The sequence shown here is derived from an EMBL/GenBank/DDBJ whole genome shotgun (WGS) entry which is preliminary data.</text>
</comment>
<feature type="transmembrane region" description="Helical" evidence="4">
    <location>
        <begin position="341"/>
        <end position="360"/>
    </location>
</feature>
<dbReference type="CDD" id="cd04192">
    <property type="entry name" value="GT_2_like_e"/>
    <property type="match status" value="1"/>
</dbReference>
<name>A0ABR7Q3R3_9FLAO</name>
<feature type="transmembrane region" description="Helical" evidence="4">
    <location>
        <begin position="308"/>
        <end position="329"/>
    </location>
</feature>
<keyword evidence="2" id="KW-0328">Glycosyltransferase</keyword>
<comment type="similarity">
    <text evidence="1">Belongs to the glycosyltransferase 2 family.</text>
</comment>
<dbReference type="PANTHER" id="PTHR43630:SF1">
    <property type="entry name" value="POLY-BETA-1,6-N-ACETYL-D-GLUCOSAMINE SYNTHASE"/>
    <property type="match status" value="1"/>
</dbReference>